<evidence type="ECO:0000313" key="1">
    <source>
        <dbReference type="EMBL" id="KAI0094200.1"/>
    </source>
</evidence>
<evidence type="ECO:0000313" key="2">
    <source>
        <dbReference type="Proteomes" id="UP001055072"/>
    </source>
</evidence>
<proteinExistence type="predicted"/>
<sequence length="345" mass="36891">MLRFSILALSALLAVFQVAAASLPFNGADISSLPLLESQGISYKDNGQTKPFETILSQHGFHVARIRIWTAGTYTQQYAINLAKRAKNAGMKILIDLHYSDTWADPGHQAIPSGWPTDLDGLNTQIYTYTKNLVSAFSSAGVPIDYIQVGNEINDGLLWPTGRISANGAHPASELLHSAVSGVRAASSSTKTVIHIANGWDSGSVQSFWNEIFVPGALAPADVDIMGFSFYPFYGTGATLSALQSSMNNIISKYNKDIIVAETNWPESCQSSVALSEKSIPVSAAGQSTWVKDIENVLTSLSNGHGLGVVYWEPGWIGNANLGSSCSDNLLVDGSGNTRTSINLF</sequence>
<keyword evidence="2" id="KW-1185">Reference proteome</keyword>
<accession>A0ACB8UJA5</accession>
<name>A0ACB8UJA5_9APHY</name>
<dbReference type="Proteomes" id="UP001055072">
    <property type="component" value="Unassembled WGS sequence"/>
</dbReference>
<organism evidence="1 2">
    <name type="scientific">Irpex rosettiformis</name>
    <dbReference type="NCBI Taxonomy" id="378272"/>
    <lineage>
        <taxon>Eukaryota</taxon>
        <taxon>Fungi</taxon>
        <taxon>Dikarya</taxon>
        <taxon>Basidiomycota</taxon>
        <taxon>Agaricomycotina</taxon>
        <taxon>Agaricomycetes</taxon>
        <taxon>Polyporales</taxon>
        <taxon>Irpicaceae</taxon>
        <taxon>Irpex</taxon>
    </lineage>
</organism>
<comment type="caution">
    <text evidence="1">The sequence shown here is derived from an EMBL/GenBank/DDBJ whole genome shotgun (WGS) entry which is preliminary data.</text>
</comment>
<protein>
    <submittedName>
        <fullName evidence="1">Arabinogalactan endo-1,4-beta-galactosidase</fullName>
    </submittedName>
</protein>
<dbReference type="EMBL" id="MU274900">
    <property type="protein sequence ID" value="KAI0094200.1"/>
    <property type="molecule type" value="Genomic_DNA"/>
</dbReference>
<reference evidence="1" key="1">
    <citation type="journal article" date="2021" name="Environ. Microbiol.">
        <title>Gene family expansions and transcriptome signatures uncover fungal adaptations to wood decay.</title>
        <authorList>
            <person name="Hage H."/>
            <person name="Miyauchi S."/>
            <person name="Viragh M."/>
            <person name="Drula E."/>
            <person name="Min B."/>
            <person name="Chaduli D."/>
            <person name="Navarro D."/>
            <person name="Favel A."/>
            <person name="Norest M."/>
            <person name="Lesage-Meessen L."/>
            <person name="Balint B."/>
            <person name="Merenyi Z."/>
            <person name="de Eugenio L."/>
            <person name="Morin E."/>
            <person name="Martinez A.T."/>
            <person name="Baldrian P."/>
            <person name="Stursova M."/>
            <person name="Martinez M.J."/>
            <person name="Novotny C."/>
            <person name="Magnuson J.K."/>
            <person name="Spatafora J.W."/>
            <person name="Maurice S."/>
            <person name="Pangilinan J."/>
            <person name="Andreopoulos W."/>
            <person name="LaButti K."/>
            <person name="Hundley H."/>
            <person name="Na H."/>
            <person name="Kuo A."/>
            <person name="Barry K."/>
            <person name="Lipzen A."/>
            <person name="Henrissat B."/>
            <person name="Riley R."/>
            <person name="Ahrendt S."/>
            <person name="Nagy L.G."/>
            <person name="Grigoriev I.V."/>
            <person name="Martin F."/>
            <person name="Rosso M.N."/>
        </authorList>
    </citation>
    <scope>NUCLEOTIDE SEQUENCE</scope>
    <source>
        <strain evidence="1">CBS 384.51</strain>
    </source>
</reference>
<gene>
    <name evidence="1" type="ORF">BDY19DRAFT_911684</name>
</gene>